<evidence type="ECO:0000259" key="3">
    <source>
        <dbReference type="Pfam" id="PF08338"/>
    </source>
</evidence>
<evidence type="ECO:0000256" key="1">
    <source>
        <dbReference type="ARBA" id="ARBA00009353"/>
    </source>
</evidence>
<name>A0A1G9TXJ5_9GAMM</name>
<dbReference type="EMBL" id="FNGH01000014">
    <property type="protein sequence ID" value="SDM52412.1"/>
    <property type="molecule type" value="Genomic_DNA"/>
</dbReference>
<accession>A0A1G9TXJ5</accession>
<organism evidence="4 5">
    <name type="scientific">Franzmannia pantelleriensis</name>
    <dbReference type="NCBI Taxonomy" id="48727"/>
    <lineage>
        <taxon>Bacteria</taxon>
        <taxon>Pseudomonadati</taxon>
        <taxon>Pseudomonadota</taxon>
        <taxon>Gammaproteobacteria</taxon>
        <taxon>Oceanospirillales</taxon>
        <taxon>Halomonadaceae</taxon>
        <taxon>Franzmannia</taxon>
    </lineage>
</organism>
<dbReference type="InterPro" id="IPR001509">
    <property type="entry name" value="Epimerase_deHydtase"/>
</dbReference>
<dbReference type="OrthoDB" id="9801773at2"/>
<comment type="similarity">
    <text evidence="1">Belongs to the NAD(P)-dependent epimerase/dehydratase family. SDR39U1 subfamily.</text>
</comment>
<keyword evidence="5" id="KW-1185">Reference proteome</keyword>
<dbReference type="Gene3D" id="3.40.50.720">
    <property type="entry name" value="NAD(P)-binding Rossmann-like Domain"/>
    <property type="match status" value="1"/>
</dbReference>
<dbReference type="InterPro" id="IPR036291">
    <property type="entry name" value="NAD(P)-bd_dom_sf"/>
</dbReference>
<dbReference type="Pfam" id="PF08338">
    <property type="entry name" value="DUF1731"/>
    <property type="match status" value="1"/>
</dbReference>
<dbReference type="AlphaFoldDB" id="A0A1G9TXJ5"/>
<feature type="domain" description="DUF1731" evidence="3">
    <location>
        <begin position="258"/>
        <end position="304"/>
    </location>
</feature>
<evidence type="ECO:0000313" key="5">
    <source>
        <dbReference type="Proteomes" id="UP000199107"/>
    </source>
</evidence>
<dbReference type="SUPFAM" id="SSF51735">
    <property type="entry name" value="NAD(P)-binding Rossmann-fold domains"/>
    <property type="match status" value="1"/>
</dbReference>
<dbReference type="PANTHER" id="PTHR11092:SF0">
    <property type="entry name" value="EPIMERASE FAMILY PROTEIN SDR39U1"/>
    <property type="match status" value="1"/>
</dbReference>
<evidence type="ECO:0000259" key="2">
    <source>
        <dbReference type="Pfam" id="PF01370"/>
    </source>
</evidence>
<proteinExistence type="inferred from homology"/>
<protein>
    <recommendedName>
        <fullName evidence="6">TIGR01777 family protein</fullName>
    </recommendedName>
</protein>
<dbReference type="RefSeq" id="WP_089659660.1">
    <property type="nucleotide sequence ID" value="NZ_FNGH01000014.1"/>
</dbReference>
<dbReference type="NCBIfam" id="TIGR01777">
    <property type="entry name" value="yfcH"/>
    <property type="match status" value="1"/>
</dbReference>
<dbReference type="Proteomes" id="UP000199107">
    <property type="component" value="Unassembled WGS sequence"/>
</dbReference>
<evidence type="ECO:0008006" key="6">
    <source>
        <dbReference type="Google" id="ProtNLM"/>
    </source>
</evidence>
<dbReference type="InterPro" id="IPR013549">
    <property type="entry name" value="DUF1731"/>
</dbReference>
<dbReference type="STRING" id="48727.SAMN05192555_11466"/>
<gene>
    <name evidence="4" type="ORF">SAMN05192555_11466</name>
</gene>
<sequence>MRILITGGSGFVGQRLCQRLAEAGHELMVVSRDPDAARRRLPAGTQVIGNVLESLEATPEALVNLAGESIAAKRWSDEQKRRLIDSRVDVTQDLVMLCAKLAASGQAPRVLVSASAMGFYGAQPKQGEPGQQPVTEETVPHDEFAHRLCERWESVARGATEHGTRVALLRIGLVLDQGGGSLQKMLPPFKLGLGGRFGDGRQFMPWVHREDLVRAIEFLLERDELEGPFNGSAPHPVTNAAFSRALARQLGRPAIFPVPAVVLKAAFGEMSQLLLTGADMRPARLEAAGFTFTYPTLDKALAAILD</sequence>
<dbReference type="PANTHER" id="PTHR11092">
    <property type="entry name" value="SUGAR NUCLEOTIDE EPIMERASE RELATED"/>
    <property type="match status" value="1"/>
</dbReference>
<dbReference type="Pfam" id="PF01370">
    <property type="entry name" value="Epimerase"/>
    <property type="match status" value="1"/>
</dbReference>
<evidence type="ECO:0000313" key="4">
    <source>
        <dbReference type="EMBL" id="SDM52412.1"/>
    </source>
</evidence>
<feature type="domain" description="NAD-dependent epimerase/dehydratase" evidence="2">
    <location>
        <begin position="3"/>
        <end position="223"/>
    </location>
</feature>
<dbReference type="CDD" id="cd05242">
    <property type="entry name" value="SDR_a8"/>
    <property type="match status" value="1"/>
</dbReference>
<dbReference type="InterPro" id="IPR010099">
    <property type="entry name" value="SDR39U1"/>
</dbReference>
<reference evidence="5" key="1">
    <citation type="submission" date="2016-10" db="EMBL/GenBank/DDBJ databases">
        <authorList>
            <person name="Varghese N."/>
            <person name="Submissions S."/>
        </authorList>
    </citation>
    <scope>NUCLEOTIDE SEQUENCE [LARGE SCALE GENOMIC DNA]</scope>
    <source>
        <strain evidence="5">AAP</strain>
    </source>
</reference>